<dbReference type="InterPro" id="IPR010280">
    <property type="entry name" value="U5_MeTrfase_fam"/>
</dbReference>
<dbReference type="Pfam" id="PF05958">
    <property type="entry name" value="tRNA_U5-meth_tr"/>
    <property type="match status" value="1"/>
</dbReference>
<organism evidence="7 8">
    <name type="scientific">Phascolarctobacterium succinatutens CAG:287</name>
    <dbReference type="NCBI Taxonomy" id="1263101"/>
    <lineage>
        <taxon>Bacteria</taxon>
        <taxon>Bacillati</taxon>
        <taxon>Bacillota</taxon>
        <taxon>Negativicutes</taxon>
        <taxon>Acidaminococcales</taxon>
        <taxon>Acidaminococcaceae</taxon>
        <taxon>Phascolarctobacterium</taxon>
    </lineage>
</organism>
<dbReference type="PROSITE" id="PS51687">
    <property type="entry name" value="SAM_MT_RNA_M5U"/>
    <property type="match status" value="1"/>
</dbReference>
<dbReference type="AlphaFoldDB" id="R6WK91"/>
<feature type="domain" description="TRAM" evidence="6">
    <location>
        <begin position="6"/>
        <end position="64"/>
    </location>
</feature>
<evidence type="ECO:0000256" key="2">
    <source>
        <dbReference type="ARBA" id="ARBA00022679"/>
    </source>
</evidence>
<dbReference type="NCBIfam" id="TIGR00479">
    <property type="entry name" value="rumA"/>
    <property type="match status" value="1"/>
</dbReference>
<dbReference type="FunFam" id="2.40.50.140:FF:000097">
    <property type="entry name" value="23S rRNA (uracil(1939)-C(5))-methyltransferase RlmD"/>
    <property type="match status" value="1"/>
</dbReference>
<feature type="active site" evidence="5">
    <location>
        <position position="413"/>
    </location>
</feature>
<dbReference type="InterPro" id="IPR030391">
    <property type="entry name" value="MeTrfase_TrmA_CS"/>
</dbReference>
<dbReference type="InterPro" id="IPR002792">
    <property type="entry name" value="TRAM_dom"/>
</dbReference>
<dbReference type="Pfam" id="PF01938">
    <property type="entry name" value="TRAM"/>
    <property type="match status" value="1"/>
</dbReference>
<dbReference type="InterPro" id="IPR030390">
    <property type="entry name" value="MeTrfase_TrmA_AS"/>
</dbReference>
<dbReference type="PANTHER" id="PTHR11061">
    <property type="entry name" value="RNA M5U METHYLTRANSFERASE"/>
    <property type="match status" value="1"/>
</dbReference>
<dbReference type="CDD" id="cd02440">
    <property type="entry name" value="AdoMet_MTases"/>
    <property type="match status" value="1"/>
</dbReference>
<evidence type="ECO:0000313" key="8">
    <source>
        <dbReference type="Proteomes" id="UP000014937"/>
    </source>
</evidence>
<dbReference type="Gene3D" id="2.40.50.140">
    <property type="entry name" value="Nucleic acid-binding proteins"/>
    <property type="match status" value="1"/>
</dbReference>
<dbReference type="PROSITE" id="PS50926">
    <property type="entry name" value="TRAM"/>
    <property type="match status" value="1"/>
</dbReference>
<evidence type="ECO:0000256" key="3">
    <source>
        <dbReference type="ARBA" id="ARBA00022691"/>
    </source>
</evidence>
<dbReference type="FunFam" id="3.40.50.150:FF:000009">
    <property type="entry name" value="23S rRNA (Uracil(1939)-C(5))-methyltransferase RlmD"/>
    <property type="match status" value="1"/>
</dbReference>
<dbReference type="InterPro" id="IPR029063">
    <property type="entry name" value="SAM-dependent_MTases_sf"/>
</dbReference>
<dbReference type="FunFam" id="2.40.50.1070:FF:000003">
    <property type="entry name" value="23S rRNA (Uracil-5-)-methyltransferase RumA"/>
    <property type="match status" value="1"/>
</dbReference>
<comment type="similarity">
    <text evidence="4">Belongs to the class I-like SAM-binding methyltransferase superfamily. RNA M5U methyltransferase family.</text>
</comment>
<evidence type="ECO:0000256" key="1">
    <source>
        <dbReference type="ARBA" id="ARBA00022603"/>
    </source>
</evidence>
<feature type="binding site" evidence="4">
    <location>
        <position position="317"/>
    </location>
    <ligand>
        <name>S-adenosyl-L-methionine</name>
        <dbReference type="ChEBI" id="CHEBI:59789"/>
    </ligand>
</feature>
<dbReference type="SUPFAM" id="SSF53335">
    <property type="entry name" value="S-adenosyl-L-methionine-dependent methyltransferases"/>
    <property type="match status" value="1"/>
</dbReference>
<dbReference type="GO" id="GO:0070041">
    <property type="term" value="F:rRNA (uridine-C5-)-methyltransferase activity"/>
    <property type="evidence" value="ECO:0007669"/>
    <property type="project" value="TreeGrafter"/>
</dbReference>
<dbReference type="EMBL" id="CBGL010000090">
    <property type="protein sequence ID" value="CDD11548.1"/>
    <property type="molecule type" value="Genomic_DNA"/>
</dbReference>
<dbReference type="PROSITE" id="PS01231">
    <property type="entry name" value="TRMA_2"/>
    <property type="match status" value="1"/>
</dbReference>
<dbReference type="PROSITE" id="PS01230">
    <property type="entry name" value="TRMA_1"/>
    <property type="match status" value="1"/>
</dbReference>
<feature type="binding site" evidence="4">
    <location>
        <position position="338"/>
    </location>
    <ligand>
        <name>S-adenosyl-L-methionine</name>
        <dbReference type="ChEBI" id="CHEBI:59789"/>
    </ligand>
</feature>
<dbReference type="RefSeq" id="WP_021719655.1">
    <property type="nucleotide sequence ID" value="NZ_FR892771.1"/>
</dbReference>
<keyword evidence="1 4" id="KW-0489">Methyltransferase</keyword>
<dbReference type="GO" id="GO:0070475">
    <property type="term" value="P:rRNA base methylation"/>
    <property type="evidence" value="ECO:0007669"/>
    <property type="project" value="TreeGrafter"/>
</dbReference>
<dbReference type="PANTHER" id="PTHR11061:SF30">
    <property type="entry name" value="TRNA (URACIL(54)-C(5))-METHYLTRANSFERASE"/>
    <property type="match status" value="1"/>
</dbReference>
<keyword evidence="3 4" id="KW-0949">S-adenosyl-L-methionine</keyword>
<gene>
    <name evidence="7" type="ORF">BN587_00565</name>
</gene>
<dbReference type="Gene3D" id="2.40.50.1070">
    <property type="match status" value="1"/>
</dbReference>
<reference evidence="7" key="1">
    <citation type="submission" date="2012-11" db="EMBL/GenBank/DDBJ databases">
        <title>Dependencies among metagenomic species, viruses, plasmids and units of genetic variation.</title>
        <authorList>
            <person name="Nielsen H.B."/>
            <person name="Almeida M."/>
            <person name="Juncker A.S."/>
            <person name="Rasmussen S."/>
            <person name="Li J."/>
            <person name="Sunagawa S."/>
            <person name="Plichta D."/>
            <person name="Gautier L."/>
            <person name="Le Chatelier E."/>
            <person name="Peletier E."/>
            <person name="Bonde I."/>
            <person name="Nielsen T."/>
            <person name="Manichanh C."/>
            <person name="Arumugam M."/>
            <person name="Batto J."/>
            <person name="Santos M.B.Q.D."/>
            <person name="Blom N."/>
            <person name="Borruel N."/>
            <person name="Burgdorf K.S."/>
            <person name="Boumezbeur F."/>
            <person name="Casellas F."/>
            <person name="Dore J."/>
            <person name="Guarner F."/>
            <person name="Hansen T."/>
            <person name="Hildebrand F."/>
            <person name="Kaas R.S."/>
            <person name="Kennedy S."/>
            <person name="Kristiansen K."/>
            <person name="Kultima J.R."/>
            <person name="Leonard P."/>
            <person name="Levenez F."/>
            <person name="Lund O."/>
            <person name="Moumen B."/>
            <person name="Le Paslier D."/>
            <person name="Pons N."/>
            <person name="Pedersen O."/>
            <person name="Prifti E."/>
            <person name="Qin J."/>
            <person name="Raes J."/>
            <person name="Tap J."/>
            <person name="Tims S."/>
            <person name="Ussery D.W."/>
            <person name="Yamada T."/>
            <person name="MetaHit consortium"/>
            <person name="Renault P."/>
            <person name="Sicheritz-Ponten T."/>
            <person name="Bork P."/>
            <person name="Wang J."/>
            <person name="Brunak S."/>
            <person name="Ehrlich S.D."/>
        </authorList>
    </citation>
    <scope>NUCLEOTIDE SEQUENCE [LARGE SCALE GENOMIC DNA]</scope>
</reference>
<feature type="binding site" evidence="4">
    <location>
        <position position="288"/>
    </location>
    <ligand>
        <name>S-adenosyl-L-methionine</name>
        <dbReference type="ChEBI" id="CHEBI:59789"/>
    </ligand>
</feature>
<evidence type="ECO:0000259" key="6">
    <source>
        <dbReference type="PROSITE" id="PS50926"/>
    </source>
</evidence>
<evidence type="ECO:0000256" key="4">
    <source>
        <dbReference type="PROSITE-ProRule" id="PRU01024"/>
    </source>
</evidence>
<sequence length="460" mass="49937">MKQIIPVKQGDNITLTINGLGSSGEGVGKYEGFTVFVKGALPEEEVRVTITLVKKSYAVGALEEIVKASAERVEPACPVYKECGGCQLQHLSYKGQLACKRQQVQDALTRIGHLDLEALPVLGAAEPWSYRNKMQFPAAADAEGVLQIGCYATATHSVVDTDACMISKEANNAIMKTVRTWMQHYNISAYDEKTGKGLVRHIMGRVGVHSGEVMAVIITSSYDIPHRGVLIEWLKRHVPGLVSVVQNINKKQTNVVMGSKTRVLYGAESIKDSLGSLSFHISAQAFFQVNSEQAEKLYNKALEFAALSGKETVVDVYCGTGTISLYLARHAKQVYGIEIVAPAIENAKKNAEENKCANAEFICGDAAVELPKLLAGGVRPDVVVVDPPRAGCEQKVLAAIAEVQPERVVYVSCNPASLARDLAFMEQHGYKAIVAQPVDMFPMTSHVETVVLLNRMNTAF</sequence>
<keyword evidence="2 4" id="KW-0808">Transferase</keyword>
<comment type="caution">
    <text evidence="7">The sequence shown here is derived from an EMBL/GenBank/DDBJ whole genome shotgun (WGS) entry which is preliminary data.</text>
</comment>
<proteinExistence type="inferred from homology"/>
<feature type="binding site" evidence="4">
    <location>
        <position position="386"/>
    </location>
    <ligand>
        <name>S-adenosyl-L-methionine</name>
        <dbReference type="ChEBI" id="CHEBI:59789"/>
    </ligand>
</feature>
<evidence type="ECO:0000256" key="5">
    <source>
        <dbReference type="PROSITE-ProRule" id="PRU10015"/>
    </source>
</evidence>
<protein>
    <submittedName>
        <fullName evidence="7">23S rRNA (Uracil-5-)-methyltransferase RumA</fullName>
    </submittedName>
</protein>
<dbReference type="HOGENOM" id="CLU_014689_7_0_9"/>
<feature type="active site" description="Nucleophile" evidence="4">
    <location>
        <position position="413"/>
    </location>
</feature>
<dbReference type="Proteomes" id="UP000014937">
    <property type="component" value="Unassembled WGS sequence"/>
</dbReference>
<dbReference type="InterPro" id="IPR012340">
    <property type="entry name" value="NA-bd_OB-fold"/>
</dbReference>
<evidence type="ECO:0000313" key="7">
    <source>
        <dbReference type="EMBL" id="CDD11548.1"/>
    </source>
</evidence>
<dbReference type="SUPFAM" id="SSF50249">
    <property type="entry name" value="Nucleic acid-binding proteins"/>
    <property type="match status" value="1"/>
</dbReference>
<accession>R6WK91</accession>
<dbReference type="Gene3D" id="3.40.50.150">
    <property type="entry name" value="Vaccinia Virus protein VP39"/>
    <property type="match status" value="1"/>
</dbReference>
<name>R6WK91_9FIRM</name>